<evidence type="ECO:0000256" key="1">
    <source>
        <dbReference type="SAM" id="Phobius"/>
    </source>
</evidence>
<dbReference type="EMBL" id="CP120682">
    <property type="protein sequence ID" value="WKN36354.1"/>
    <property type="molecule type" value="Genomic_DNA"/>
</dbReference>
<keyword evidence="1" id="KW-0472">Membrane</keyword>
<reference evidence="2" key="2">
    <citation type="journal article" date="2024" name="Antonie Van Leeuwenhoek">
        <title>Roseihalotalea indica gen. nov., sp. nov., a halophilic Bacteroidetes from mesopelagic Southwest Indian Ocean with higher carbohydrate metabolic potential.</title>
        <authorList>
            <person name="Chen B."/>
            <person name="Zhang M."/>
            <person name="Lin D."/>
            <person name="Ye J."/>
            <person name="Tang K."/>
        </authorList>
    </citation>
    <scope>NUCLEOTIDE SEQUENCE</scope>
    <source>
        <strain evidence="2">TK19036</strain>
    </source>
</reference>
<proteinExistence type="predicted"/>
<accession>A0AA49JG11</accession>
<sequence>MAAVFTLILLIGLEFCGYYLASSIGEAVRNALSKKRIRVTPRVRGLNAIIGYATIFGIFGLLTLVL</sequence>
<keyword evidence="1" id="KW-0812">Transmembrane</keyword>
<keyword evidence="1" id="KW-1133">Transmembrane helix</keyword>
<gene>
    <name evidence="2" type="ORF">K4G66_28750</name>
</gene>
<name>A0AA49JG11_9BACT</name>
<reference evidence="2" key="1">
    <citation type="journal article" date="2023" name="Comput. Struct. Biotechnol. J.">
        <title>Discovery of a novel marine Bacteroidetes with a rich repertoire of carbohydrate-active enzymes.</title>
        <authorList>
            <person name="Chen B."/>
            <person name="Liu G."/>
            <person name="Chen Q."/>
            <person name="Wang H."/>
            <person name="Liu L."/>
            <person name="Tang K."/>
        </authorList>
    </citation>
    <scope>NUCLEOTIDE SEQUENCE</scope>
    <source>
        <strain evidence="2">TK19036</strain>
    </source>
</reference>
<organism evidence="2">
    <name type="scientific">Roseihalotalea indica</name>
    <dbReference type="NCBI Taxonomy" id="2867963"/>
    <lineage>
        <taxon>Bacteria</taxon>
        <taxon>Pseudomonadati</taxon>
        <taxon>Bacteroidota</taxon>
        <taxon>Cytophagia</taxon>
        <taxon>Cytophagales</taxon>
        <taxon>Catalimonadaceae</taxon>
        <taxon>Roseihalotalea</taxon>
    </lineage>
</organism>
<feature type="transmembrane region" description="Helical" evidence="1">
    <location>
        <begin position="46"/>
        <end position="65"/>
    </location>
</feature>
<protein>
    <submittedName>
        <fullName evidence="2">Uncharacterized protein</fullName>
    </submittedName>
</protein>
<feature type="transmembrane region" description="Helical" evidence="1">
    <location>
        <begin position="6"/>
        <end position="25"/>
    </location>
</feature>
<dbReference type="AlphaFoldDB" id="A0AA49JG11"/>
<evidence type="ECO:0000313" key="2">
    <source>
        <dbReference type="EMBL" id="WKN36354.1"/>
    </source>
</evidence>